<evidence type="ECO:0000256" key="1">
    <source>
        <dbReference type="ARBA" id="ARBA00004651"/>
    </source>
</evidence>
<comment type="activity regulation">
    <text evidence="14">Na(+) is not transported, but it plays an essential structural role and its presence is essential for fluoride channel function.</text>
</comment>
<feature type="binding site" evidence="14">
    <location>
        <position position="70"/>
    </location>
    <ligand>
        <name>Na(+)</name>
        <dbReference type="ChEBI" id="CHEBI:29101"/>
        <note>structural</note>
    </ligand>
</feature>
<gene>
    <name evidence="15" type="primary">crcB_2</name>
    <name evidence="14" type="synonym">crcB</name>
    <name evidence="14" type="synonym">fluC</name>
    <name evidence="15" type="ORF">JEOSCH030_01497</name>
</gene>
<dbReference type="GO" id="GO:0046872">
    <property type="term" value="F:metal ion binding"/>
    <property type="evidence" value="ECO:0007669"/>
    <property type="project" value="UniProtKB-KW"/>
</dbReference>
<comment type="similarity">
    <text evidence="11 14">Belongs to the fluoride channel Fluc/FEX (TC 1.A.43) family.</text>
</comment>
<keyword evidence="16" id="KW-1185">Reference proteome</keyword>
<dbReference type="GO" id="GO:0005886">
    <property type="term" value="C:plasma membrane"/>
    <property type="evidence" value="ECO:0007669"/>
    <property type="project" value="UniProtKB-SubCell"/>
</dbReference>
<comment type="function">
    <text evidence="13 14">Fluoride-specific ion channel. Important for reducing fluoride concentration in the cell, thus reducing its toxicity.</text>
</comment>
<keyword evidence="2 14" id="KW-0813">Transport</keyword>
<dbReference type="RefSeq" id="WP_186088306.1">
    <property type="nucleotide sequence ID" value="NZ_BMDB01000001.1"/>
</dbReference>
<dbReference type="Pfam" id="PF02537">
    <property type="entry name" value="CRCB"/>
    <property type="match status" value="1"/>
</dbReference>
<proteinExistence type="inferred from homology"/>
<dbReference type="EMBL" id="CAJEWE010000010">
    <property type="protein sequence ID" value="CAD2078323.1"/>
    <property type="molecule type" value="Genomic_DNA"/>
</dbReference>
<evidence type="ECO:0000256" key="3">
    <source>
        <dbReference type="ARBA" id="ARBA00022475"/>
    </source>
</evidence>
<dbReference type="AlphaFoldDB" id="A0A6V7RKI7"/>
<evidence type="ECO:0000256" key="5">
    <source>
        <dbReference type="ARBA" id="ARBA00022723"/>
    </source>
</evidence>
<evidence type="ECO:0000256" key="9">
    <source>
        <dbReference type="ARBA" id="ARBA00023136"/>
    </source>
</evidence>
<protein>
    <recommendedName>
        <fullName evidence="14">Fluoride-specific ion channel FluC</fullName>
    </recommendedName>
</protein>
<dbReference type="GO" id="GO:0140114">
    <property type="term" value="P:cellular detoxification of fluoride"/>
    <property type="evidence" value="ECO:0007669"/>
    <property type="project" value="UniProtKB-UniRule"/>
</dbReference>
<keyword evidence="5 14" id="KW-0479">Metal-binding</keyword>
<evidence type="ECO:0000256" key="10">
    <source>
        <dbReference type="ARBA" id="ARBA00023303"/>
    </source>
</evidence>
<evidence type="ECO:0000256" key="13">
    <source>
        <dbReference type="ARBA" id="ARBA00049940"/>
    </source>
</evidence>
<keyword evidence="3 14" id="KW-1003">Cell membrane</keyword>
<dbReference type="InterPro" id="IPR003691">
    <property type="entry name" value="FluC"/>
</dbReference>
<evidence type="ECO:0000256" key="2">
    <source>
        <dbReference type="ARBA" id="ARBA00022448"/>
    </source>
</evidence>
<keyword evidence="7 14" id="KW-0915">Sodium</keyword>
<dbReference type="GO" id="GO:0062054">
    <property type="term" value="F:fluoride channel activity"/>
    <property type="evidence" value="ECO:0007669"/>
    <property type="project" value="UniProtKB-UniRule"/>
</dbReference>
<organism evidence="15 16">
    <name type="scientific">Phocicoccus schoeneichii</name>
    <dbReference type="NCBI Taxonomy" id="1812261"/>
    <lineage>
        <taxon>Bacteria</taxon>
        <taxon>Bacillati</taxon>
        <taxon>Bacillota</taxon>
        <taxon>Bacilli</taxon>
        <taxon>Bacillales</taxon>
        <taxon>Salinicoccaceae</taxon>
        <taxon>Phocicoccus</taxon>
    </lineage>
</organism>
<evidence type="ECO:0000313" key="16">
    <source>
        <dbReference type="Proteomes" id="UP000521032"/>
    </source>
</evidence>
<evidence type="ECO:0000256" key="7">
    <source>
        <dbReference type="ARBA" id="ARBA00023053"/>
    </source>
</evidence>
<evidence type="ECO:0000256" key="12">
    <source>
        <dbReference type="ARBA" id="ARBA00035585"/>
    </source>
</evidence>
<sequence>MSNIFLTIIAAGIGAVVRDIVSEKMDGKSKFGTNSIKTVNYIGAFLMGVAVQMFILNSSMYTIVTAGFLGGFTTYSTFALQQFKLLEDKDLGGFLKYTLETFFATLVLFALGMIIGSIL</sequence>
<evidence type="ECO:0000256" key="4">
    <source>
        <dbReference type="ARBA" id="ARBA00022692"/>
    </source>
</evidence>
<comment type="caution">
    <text evidence="15">The sequence shown here is derived from an EMBL/GenBank/DDBJ whole genome shotgun (WGS) entry which is preliminary data.</text>
</comment>
<reference evidence="15 16" key="1">
    <citation type="submission" date="2020-07" db="EMBL/GenBank/DDBJ databases">
        <authorList>
            <person name="Criscuolo A."/>
        </authorList>
    </citation>
    <scope>NUCLEOTIDE SEQUENCE [LARGE SCALE GENOMIC DNA]</scope>
    <source>
        <strain evidence="16">CIP 111030</strain>
    </source>
</reference>
<feature type="transmembrane region" description="Helical" evidence="14">
    <location>
        <begin position="63"/>
        <end position="81"/>
    </location>
</feature>
<evidence type="ECO:0000313" key="15">
    <source>
        <dbReference type="EMBL" id="CAD2078323.1"/>
    </source>
</evidence>
<keyword evidence="9 14" id="KW-0472">Membrane</keyword>
<evidence type="ECO:0000256" key="11">
    <source>
        <dbReference type="ARBA" id="ARBA00035120"/>
    </source>
</evidence>
<feature type="binding site" evidence="14">
    <location>
        <position position="73"/>
    </location>
    <ligand>
        <name>Na(+)</name>
        <dbReference type="ChEBI" id="CHEBI:29101"/>
        <note>structural</note>
    </ligand>
</feature>
<evidence type="ECO:0000256" key="8">
    <source>
        <dbReference type="ARBA" id="ARBA00023065"/>
    </source>
</evidence>
<evidence type="ECO:0000256" key="14">
    <source>
        <dbReference type="HAMAP-Rule" id="MF_00454"/>
    </source>
</evidence>
<keyword evidence="8 14" id="KW-0406">Ion transport</keyword>
<dbReference type="PANTHER" id="PTHR28259:SF16">
    <property type="entry name" value="FLUORIDE-SPECIFIC ION CHANNEL FLUC 2"/>
    <property type="match status" value="1"/>
</dbReference>
<name>A0A6V7RKI7_9BACL</name>
<dbReference type="PANTHER" id="PTHR28259">
    <property type="entry name" value="FLUORIDE EXPORT PROTEIN 1-RELATED"/>
    <property type="match status" value="1"/>
</dbReference>
<accession>A0A6V7RKI7</accession>
<comment type="catalytic activity">
    <reaction evidence="12">
        <text>fluoride(in) = fluoride(out)</text>
        <dbReference type="Rhea" id="RHEA:76159"/>
        <dbReference type="ChEBI" id="CHEBI:17051"/>
    </reaction>
    <physiologicalReaction direction="left-to-right" evidence="12">
        <dbReference type="Rhea" id="RHEA:76160"/>
    </physiologicalReaction>
</comment>
<keyword evidence="4 14" id="KW-0812">Transmembrane</keyword>
<keyword evidence="6 14" id="KW-1133">Transmembrane helix</keyword>
<dbReference type="HAMAP" id="MF_00454">
    <property type="entry name" value="FluC"/>
    <property type="match status" value="1"/>
</dbReference>
<evidence type="ECO:0000256" key="6">
    <source>
        <dbReference type="ARBA" id="ARBA00022989"/>
    </source>
</evidence>
<keyword evidence="10 14" id="KW-0407">Ion channel</keyword>
<feature type="transmembrane region" description="Helical" evidence="14">
    <location>
        <begin position="101"/>
        <end position="118"/>
    </location>
</feature>
<dbReference type="Proteomes" id="UP000521032">
    <property type="component" value="Unassembled WGS sequence"/>
</dbReference>
<comment type="subcellular location">
    <subcellularLocation>
        <location evidence="1 14">Cell membrane</location>
        <topology evidence="1 14">Multi-pass membrane protein</topology>
    </subcellularLocation>
</comment>
<feature type="transmembrane region" description="Helical" evidence="14">
    <location>
        <begin position="38"/>
        <end position="56"/>
    </location>
</feature>